<dbReference type="Pfam" id="PF00583">
    <property type="entry name" value="Acetyltransf_1"/>
    <property type="match status" value="1"/>
</dbReference>
<dbReference type="Proteomes" id="UP000198636">
    <property type="component" value="Unassembled WGS sequence"/>
</dbReference>
<dbReference type="OrthoDB" id="9796381at2"/>
<dbReference type="InterPro" id="IPR000182">
    <property type="entry name" value="GNAT_dom"/>
</dbReference>
<protein>
    <submittedName>
        <fullName evidence="2">Acetyltransferase (GNAT) family protein</fullName>
    </submittedName>
</protein>
<dbReference type="Gene3D" id="3.40.630.30">
    <property type="match status" value="1"/>
</dbReference>
<gene>
    <name evidence="2" type="ORF">SAMN03080606_04132</name>
</gene>
<keyword evidence="2" id="KW-0808">Transferase</keyword>
<accession>A0A1G5L6S1</accession>
<proteinExistence type="predicted"/>
<dbReference type="GO" id="GO:0016747">
    <property type="term" value="F:acyltransferase activity, transferring groups other than amino-acyl groups"/>
    <property type="evidence" value="ECO:0007669"/>
    <property type="project" value="InterPro"/>
</dbReference>
<keyword evidence="3" id="KW-1185">Reference proteome</keyword>
<evidence type="ECO:0000259" key="1">
    <source>
        <dbReference type="PROSITE" id="PS51186"/>
    </source>
</evidence>
<feature type="domain" description="N-acetyltransferase" evidence="1">
    <location>
        <begin position="2"/>
        <end position="154"/>
    </location>
</feature>
<dbReference type="PROSITE" id="PS51186">
    <property type="entry name" value="GNAT"/>
    <property type="match status" value="1"/>
</dbReference>
<dbReference type="STRING" id="1120976.SAMN03080606_04132"/>
<dbReference type="SUPFAM" id="SSF55729">
    <property type="entry name" value="Acyl-CoA N-acyltransferases (Nat)"/>
    <property type="match status" value="1"/>
</dbReference>
<dbReference type="CDD" id="cd04301">
    <property type="entry name" value="NAT_SF"/>
    <property type="match status" value="1"/>
</dbReference>
<organism evidence="2 3">
    <name type="scientific">Alkaliphilus peptidifermentans DSM 18978</name>
    <dbReference type="NCBI Taxonomy" id="1120976"/>
    <lineage>
        <taxon>Bacteria</taxon>
        <taxon>Bacillati</taxon>
        <taxon>Bacillota</taxon>
        <taxon>Clostridia</taxon>
        <taxon>Peptostreptococcales</taxon>
        <taxon>Natronincolaceae</taxon>
        <taxon>Alkaliphilus</taxon>
    </lineage>
</organism>
<sequence length="154" mass="17656">MFRIEAYTSESQIEHIDLILPIIQNQMEFIGSSKSLEQTKQALLNAMKPVSRAVLFIGYNESDAPISFAFGNVGVGLQAGDYFWLNEIHVDASCRRTGYASTFLSWIENWLKKKNIYYIATMTGEKNIASQKLFKKNGFDLDNIIWMDKELNQE</sequence>
<name>A0A1G5L6S1_9FIRM</name>
<dbReference type="EMBL" id="FMUS01000041">
    <property type="protein sequence ID" value="SCZ08572.1"/>
    <property type="molecule type" value="Genomic_DNA"/>
</dbReference>
<dbReference type="AlphaFoldDB" id="A0A1G5L6S1"/>
<evidence type="ECO:0000313" key="3">
    <source>
        <dbReference type="Proteomes" id="UP000198636"/>
    </source>
</evidence>
<dbReference type="InterPro" id="IPR016181">
    <property type="entry name" value="Acyl_CoA_acyltransferase"/>
</dbReference>
<dbReference type="RefSeq" id="WP_091547407.1">
    <property type="nucleotide sequence ID" value="NZ_FMUS01000041.1"/>
</dbReference>
<reference evidence="2 3" key="1">
    <citation type="submission" date="2016-10" db="EMBL/GenBank/DDBJ databases">
        <authorList>
            <person name="de Groot N.N."/>
        </authorList>
    </citation>
    <scope>NUCLEOTIDE SEQUENCE [LARGE SCALE GENOMIC DNA]</scope>
    <source>
        <strain evidence="2 3">DSM 18978</strain>
    </source>
</reference>
<evidence type="ECO:0000313" key="2">
    <source>
        <dbReference type="EMBL" id="SCZ08572.1"/>
    </source>
</evidence>